<keyword evidence="3" id="KW-1185">Reference proteome</keyword>
<dbReference type="EMBL" id="CABPST010000001">
    <property type="protein sequence ID" value="VVE86529.1"/>
    <property type="molecule type" value="Genomic_DNA"/>
</dbReference>
<accession>A0A5E5BL17</accession>
<evidence type="ECO:0000313" key="3">
    <source>
        <dbReference type="Proteomes" id="UP000382040"/>
    </source>
</evidence>
<evidence type="ECO:0000256" key="1">
    <source>
        <dbReference type="SAM" id="MobiDB-lite"/>
    </source>
</evidence>
<gene>
    <name evidence="2" type="ORF">PBR20603_00449</name>
</gene>
<reference evidence="2 3" key="1">
    <citation type="submission" date="2019-08" db="EMBL/GenBank/DDBJ databases">
        <authorList>
            <person name="Peeters C."/>
        </authorList>
    </citation>
    <scope>NUCLEOTIDE SEQUENCE [LARGE SCALE GENOMIC DNA]</scope>
    <source>
        <strain evidence="2 3">LMG 20603</strain>
    </source>
</reference>
<feature type="compositionally biased region" description="Polar residues" evidence="1">
    <location>
        <begin position="681"/>
        <end position="697"/>
    </location>
</feature>
<name>A0A5E5BL17_9BURK</name>
<protein>
    <submittedName>
        <fullName evidence="2">Uncharacterized protein</fullName>
    </submittedName>
</protein>
<feature type="region of interest" description="Disordered" evidence="1">
    <location>
        <begin position="237"/>
        <end position="292"/>
    </location>
</feature>
<evidence type="ECO:0000313" key="2">
    <source>
        <dbReference type="EMBL" id="VVE86529.1"/>
    </source>
</evidence>
<dbReference type="Proteomes" id="UP000382040">
    <property type="component" value="Unassembled WGS sequence"/>
</dbReference>
<feature type="compositionally biased region" description="Low complexity" evidence="1">
    <location>
        <begin position="254"/>
        <end position="266"/>
    </location>
</feature>
<feature type="region of interest" description="Disordered" evidence="1">
    <location>
        <begin position="651"/>
        <end position="711"/>
    </location>
</feature>
<proteinExistence type="predicted"/>
<organism evidence="2 3">
    <name type="scientific">Pandoraea bronchicola</name>
    <dbReference type="NCBI Taxonomy" id="2508287"/>
    <lineage>
        <taxon>Bacteria</taxon>
        <taxon>Pseudomonadati</taxon>
        <taxon>Pseudomonadota</taxon>
        <taxon>Betaproteobacteria</taxon>
        <taxon>Burkholderiales</taxon>
        <taxon>Burkholderiaceae</taxon>
        <taxon>Pandoraea</taxon>
    </lineage>
</organism>
<sequence>MPFALHHRASSIHTCYGLPSEIQFVRRQPNAAAGFPHTFRGARSVRSDAGSRAAVRRERSVSSKRPEGTVWPAAFAIMLVANLATPAAGMVPKREPRPAPEHLADYAVAATFAPEALPRTHAPASSEVGDVIIQPLALSSIKSDYTFHDFLKAVAAARAPFHYLGESVGDAYEALSGQEVDPGVRRGVQIGTDTLDLATGLLPNVRMLRLPGELADIAVDELDGRVPSAEKIAGVLQYGDPRSLGPASRSHAESSGPAGSPSAPRPVTQYRPVQRVGAKPLEPRLENVDPGDPFSEPVEDEAAGAVEVARAAPFPSTVDQAPAPAPASPFYIVDEQAHLRGYEQQLPAEQLPADVPSRVVVVNGHYYLKGEAGYYRAQRGISADHWLIDAPQGSESRAQVPVTYDANTGQWHAHAPLRMCGGGCVPSRLAQPPDSIAASYDDIFSAVRHLPDEGVQEAIQYAFAELSELHLRRTNRADLHSIRDNSIINHRAALRGAMKKQIDPDAPLVKQQRIASEITTLYYQWGPSTEAFCQENAEILFHFLLDNGISKNRIRMITIKPQNRSPHVMVLYTESEHLIALMDRSTLQPPHPLRRDGISHEFFREAAYLTRHSTILLDPWSRTKAISFAGAANRFDAGRIINRALVDIGHTPGSPYTVSVTRPLGNPKAHPRGSTGEAHSPGQSTSNTESRGNSPSSEDTELSDAGPASSN</sequence>
<dbReference type="AlphaFoldDB" id="A0A5E5BL17"/>